<keyword evidence="2 4" id="KW-0697">Rotamase</keyword>
<dbReference type="PANTHER" id="PTHR43811:SF19">
    <property type="entry name" value="39 KDA FK506-BINDING NUCLEAR PROTEIN"/>
    <property type="match status" value="1"/>
</dbReference>
<dbReference type="STRING" id="418985.A0A1V9X6D5"/>
<feature type="compositionally biased region" description="Basic and acidic residues" evidence="6">
    <location>
        <begin position="255"/>
        <end position="290"/>
    </location>
</feature>
<dbReference type="GO" id="GO:0000785">
    <property type="term" value="C:chromatin"/>
    <property type="evidence" value="ECO:0007669"/>
    <property type="project" value="TreeGrafter"/>
</dbReference>
<dbReference type="GO" id="GO:0003755">
    <property type="term" value="F:peptidyl-prolyl cis-trans isomerase activity"/>
    <property type="evidence" value="ECO:0007669"/>
    <property type="project" value="UniProtKB-KW"/>
</dbReference>
<dbReference type="InterPro" id="IPR046357">
    <property type="entry name" value="PPIase_dom_sf"/>
</dbReference>
<evidence type="ECO:0000256" key="4">
    <source>
        <dbReference type="PIRNR" id="PIRNR001473"/>
    </source>
</evidence>
<dbReference type="InterPro" id="IPR001179">
    <property type="entry name" value="PPIase_FKBP_dom"/>
</dbReference>
<evidence type="ECO:0000259" key="7">
    <source>
        <dbReference type="PROSITE" id="PS50059"/>
    </source>
</evidence>
<feature type="compositionally biased region" description="Polar residues" evidence="6">
    <location>
        <begin position="292"/>
        <end position="303"/>
    </location>
</feature>
<dbReference type="PANTHER" id="PTHR43811">
    <property type="entry name" value="FKBP-TYPE PEPTIDYL-PROLYL CIS-TRANS ISOMERASE FKPA"/>
    <property type="match status" value="1"/>
</dbReference>
<dbReference type="SUPFAM" id="SSF54534">
    <property type="entry name" value="FKBP-like"/>
    <property type="match status" value="1"/>
</dbReference>
<comment type="catalytic activity">
    <reaction evidence="1 4 5">
        <text>[protein]-peptidylproline (omega=180) = [protein]-peptidylproline (omega=0)</text>
        <dbReference type="Rhea" id="RHEA:16237"/>
        <dbReference type="Rhea" id="RHEA-COMP:10747"/>
        <dbReference type="Rhea" id="RHEA-COMP:10748"/>
        <dbReference type="ChEBI" id="CHEBI:83833"/>
        <dbReference type="ChEBI" id="CHEBI:83834"/>
        <dbReference type="EC" id="5.2.1.8"/>
    </reaction>
</comment>
<evidence type="ECO:0000256" key="1">
    <source>
        <dbReference type="ARBA" id="ARBA00000971"/>
    </source>
</evidence>
<dbReference type="SUPFAM" id="SSF69203">
    <property type="entry name" value="Nucleoplasmin-like core domain"/>
    <property type="match status" value="1"/>
</dbReference>
<evidence type="ECO:0000256" key="3">
    <source>
        <dbReference type="ARBA" id="ARBA00023235"/>
    </source>
</evidence>
<evidence type="ECO:0000256" key="6">
    <source>
        <dbReference type="SAM" id="MobiDB-lite"/>
    </source>
</evidence>
<feature type="compositionally biased region" description="Acidic residues" evidence="6">
    <location>
        <begin position="127"/>
        <end position="141"/>
    </location>
</feature>
<feature type="compositionally biased region" description="Basic and acidic residues" evidence="6">
    <location>
        <begin position="224"/>
        <end position="237"/>
    </location>
</feature>
<dbReference type="Pfam" id="PF17800">
    <property type="entry name" value="NPL"/>
    <property type="match status" value="1"/>
</dbReference>
<dbReference type="PROSITE" id="PS50059">
    <property type="entry name" value="FKBP_PPIASE"/>
    <property type="match status" value="1"/>
</dbReference>
<feature type="compositionally biased region" description="Acidic residues" evidence="6">
    <location>
        <begin position="166"/>
        <end position="205"/>
    </location>
</feature>
<feature type="region of interest" description="Disordered" evidence="6">
    <location>
        <begin position="97"/>
        <end position="306"/>
    </location>
</feature>
<dbReference type="EMBL" id="MNPL01023257">
    <property type="protein sequence ID" value="OQR68832.1"/>
    <property type="molecule type" value="Genomic_DNA"/>
</dbReference>
<feature type="domain" description="PPIase FKBP-type" evidence="7">
    <location>
        <begin position="319"/>
        <end position="405"/>
    </location>
</feature>
<dbReference type="InterPro" id="IPR041232">
    <property type="entry name" value="NPL"/>
</dbReference>
<evidence type="ECO:0000256" key="5">
    <source>
        <dbReference type="PROSITE-ProRule" id="PRU00277"/>
    </source>
</evidence>
<dbReference type="PIRSF" id="PIRSF001473">
    <property type="entry name" value="FK506-bp_FPR3"/>
    <property type="match status" value="1"/>
</dbReference>
<sequence length="405" mass="44269">MFWGLQLEPTLRYSQQVPKGFRITKATLEVDSSTGKNRGVVQVFIEKDGNEYPIATLKSGDVYDCSLDLRFSEGEDICFFVKGDGVVYLTGHELYPDDEDESFYPIGDSDSDDDEDEADMDLKVSDLDAESSESDGPEIEDVTGREDLLALPAPAKKTPQQSNGIVEEDSVDDEDFDEDDDVDEDEVDEDLSDDDEEEEEEEEESSVAKPGQKRPSSVANGKTPDIKKMKTLVKETPSKNGQPTPGKPDGQAKTPKSEKTPKADKATKAEKSPKAEKTPKTDRDSQDVKIKTPQNDGAGTNQVKIEDIQPGTGAVAKRGKTVHVYYTGMLMNGKKFDSCTSGKPFSFKLGVGSVIQGWDQGLEGMKVGGKRRLVIPPRLAYGKRGGGPIPPNATLRFEVELKAVN</sequence>
<dbReference type="Gene3D" id="2.60.120.340">
    <property type="entry name" value="Nucleoplasmin core domain"/>
    <property type="match status" value="1"/>
</dbReference>
<dbReference type="FunFam" id="3.10.50.40:FF:000006">
    <property type="entry name" value="Peptidyl-prolyl cis-trans isomerase"/>
    <property type="match status" value="1"/>
</dbReference>
<comment type="caution">
    <text evidence="8">The sequence shown here is derived from an EMBL/GenBank/DDBJ whole genome shotgun (WGS) entry which is preliminary data.</text>
</comment>
<comment type="similarity">
    <text evidence="4">Belongs to the FKBP-type PPIase family.</text>
</comment>
<feature type="compositionally biased region" description="Acidic residues" evidence="6">
    <location>
        <begin position="109"/>
        <end position="119"/>
    </location>
</feature>
<dbReference type="OrthoDB" id="1902587at2759"/>
<reference evidence="8 9" key="1">
    <citation type="journal article" date="2017" name="Gigascience">
        <title>Draft genome of the honey bee ectoparasitic mite, Tropilaelaps mercedesae, is shaped by the parasitic life history.</title>
        <authorList>
            <person name="Dong X."/>
            <person name="Armstrong S.D."/>
            <person name="Xia D."/>
            <person name="Makepeace B.L."/>
            <person name="Darby A.C."/>
            <person name="Kadowaki T."/>
        </authorList>
    </citation>
    <scope>NUCLEOTIDE SEQUENCE [LARGE SCALE GENOMIC DNA]</scope>
    <source>
        <strain evidence="8">Wuxi-XJTLU</strain>
    </source>
</reference>
<dbReference type="AlphaFoldDB" id="A0A1V9X6D5"/>
<evidence type="ECO:0000313" key="8">
    <source>
        <dbReference type="EMBL" id="OQR68832.1"/>
    </source>
</evidence>
<dbReference type="Gene3D" id="3.10.50.40">
    <property type="match status" value="1"/>
</dbReference>
<organism evidence="8 9">
    <name type="scientific">Tropilaelaps mercedesae</name>
    <dbReference type="NCBI Taxonomy" id="418985"/>
    <lineage>
        <taxon>Eukaryota</taxon>
        <taxon>Metazoa</taxon>
        <taxon>Ecdysozoa</taxon>
        <taxon>Arthropoda</taxon>
        <taxon>Chelicerata</taxon>
        <taxon>Arachnida</taxon>
        <taxon>Acari</taxon>
        <taxon>Parasitiformes</taxon>
        <taxon>Mesostigmata</taxon>
        <taxon>Gamasina</taxon>
        <taxon>Dermanyssoidea</taxon>
        <taxon>Laelapidae</taxon>
        <taxon>Tropilaelaps</taxon>
    </lineage>
</organism>
<keyword evidence="3 4" id="KW-0413">Isomerase</keyword>
<evidence type="ECO:0000313" key="9">
    <source>
        <dbReference type="Proteomes" id="UP000192247"/>
    </source>
</evidence>
<keyword evidence="9" id="KW-1185">Reference proteome</keyword>
<accession>A0A1V9X6D5</accession>
<dbReference type="InterPro" id="IPR036824">
    <property type="entry name" value="Nucleoplasmin_core_dom_sf"/>
</dbReference>
<dbReference type="GO" id="GO:0005730">
    <property type="term" value="C:nucleolus"/>
    <property type="evidence" value="ECO:0007669"/>
    <property type="project" value="TreeGrafter"/>
</dbReference>
<dbReference type="FunCoup" id="A0A1V9X6D5">
    <property type="interactions" value="122"/>
</dbReference>
<dbReference type="InParanoid" id="A0A1V9X6D5"/>
<dbReference type="EC" id="5.2.1.8" evidence="4"/>
<proteinExistence type="inferred from homology"/>
<evidence type="ECO:0000256" key="2">
    <source>
        <dbReference type="ARBA" id="ARBA00023110"/>
    </source>
</evidence>
<dbReference type="Pfam" id="PF00254">
    <property type="entry name" value="FKBP_C"/>
    <property type="match status" value="1"/>
</dbReference>
<dbReference type="Proteomes" id="UP000192247">
    <property type="component" value="Unassembled WGS sequence"/>
</dbReference>
<protein>
    <recommendedName>
        <fullName evidence="4">FK506-binding protein</fullName>
        <ecNumber evidence="4">5.2.1.8</ecNumber>
    </recommendedName>
</protein>
<gene>
    <name evidence="8" type="ORF">BIW11_01951</name>
</gene>
<dbReference type="InterPro" id="IPR023566">
    <property type="entry name" value="PPIase_Fpr3/Fpr4-like"/>
</dbReference>
<name>A0A1V9X6D5_9ACAR</name>